<evidence type="ECO:0000256" key="5">
    <source>
        <dbReference type="ARBA" id="ARBA00023136"/>
    </source>
</evidence>
<dbReference type="GO" id="GO:0016020">
    <property type="term" value="C:membrane"/>
    <property type="evidence" value="ECO:0007669"/>
    <property type="project" value="UniProtKB-SubCell"/>
</dbReference>
<dbReference type="PANTHER" id="PTHR32322">
    <property type="entry name" value="INNER MEMBRANE TRANSPORTER"/>
    <property type="match status" value="1"/>
</dbReference>
<dbReference type="AlphaFoldDB" id="A0A1U7DH16"/>
<evidence type="ECO:0000256" key="3">
    <source>
        <dbReference type="ARBA" id="ARBA00022692"/>
    </source>
</evidence>
<dbReference type="Gene3D" id="1.10.3730.20">
    <property type="match status" value="1"/>
</dbReference>
<organism evidence="7 8">
    <name type="scientific">Brevirhabdus pacifica</name>
    <dbReference type="NCBI Taxonomy" id="1267768"/>
    <lineage>
        <taxon>Bacteria</taxon>
        <taxon>Pseudomonadati</taxon>
        <taxon>Pseudomonadota</taxon>
        <taxon>Alphaproteobacteria</taxon>
        <taxon>Rhodobacterales</taxon>
        <taxon>Paracoccaceae</taxon>
        <taxon>Brevirhabdus</taxon>
    </lineage>
</organism>
<dbReference type="Pfam" id="PF00892">
    <property type="entry name" value="EamA"/>
    <property type="match status" value="2"/>
</dbReference>
<evidence type="ECO:0000313" key="8">
    <source>
        <dbReference type="Proteomes" id="UP000187266"/>
    </source>
</evidence>
<dbReference type="SUPFAM" id="SSF103481">
    <property type="entry name" value="Multidrug resistance efflux transporter EmrE"/>
    <property type="match status" value="2"/>
</dbReference>
<dbReference type="RefSeq" id="WP_076979317.1">
    <property type="nucleotide sequence ID" value="NZ_CP019124.1"/>
</dbReference>
<dbReference type="Proteomes" id="UP000187266">
    <property type="component" value="Chromosome"/>
</dbReference>
<comment type="similarity">
    <text evidence="2">Belongs to the EamA transporter family.</text>
</comment>
<dbReference type="InterPro" id="IPR000620">
    <property type="entry name" value="EamA_dom"/>
</dbReference>
<keyword evidence="3" id="KW-0812">Transmembrane</keyword>
<protein>
    <recommendedName>
        <fullName evidence="6">EamA domain-containing protein</fullName>
    </recommendedName>
</protein>
<keyword evidence="4" id="KW-1133">Transmembrane helix</keyword>
<feature type="domain" description="EamA" evidence="6">
    <location>
        <begin position="164"/>
        <end position="295"/>
    </location>
</feature>
<dbReference type="OrthoDB" id="9810556at2"/>
<feature type="domain" description="EamA" evidence="6">
    <location>
        <begin position="15"/>
        <end position="150"/>
    </location>
</feature>
<comment type="subcellular location">
    <subcellularLocation>
        <location evidence="1">Membrane</location>
        <topology evidence="1">Multi-pass membrane protein</topology>
    </subcellularLocation>
</comment>
<evidence type="ECO:0000313" key="7">
    <source>
        <dbReference type="EMBL" id="APX89294.1"/>
    </source>
</evidence>
<gene>
    <name evidence="7" type="ORF">BV394_05825</name>
</gene>
<dbReference type="InterPro" id="IPR037185">
    <property type="entry name" value="EmrE-like"/>
</dbReference>
<name>A0A1U7DH16_9RHOB</name>
<dbReference type="PANTHER" id="PTHR32322:SF2">
    <property type="entry name" value="EAMA DOMAIN-CONTAINING PROTEIN"/>
    <property type="match status" value="1"/>
</dbReference>
<evidence type="ECO:0000256" key="2">
    <source>
        <dbReference type="ARBA" id="ARBA00007362"/>
    </source>
</evidence>
<keyword evidence="5" id="KW-0472">Membrane</keyword>
<proteinExistence type="inferred from homology"/>
<evidence type="ECO:0000259" key="6">
    <source>
        <dbReference type="Pfam" id="PF00892"/>
    </source>
</evidence>
<keyword evidence="8" id="KW-1185">Reference proteome</keyword>
<evidence type="ECO:0000256" key="4">
    <source>
        <dbReference type="ARBA" id="ARBA00022989"/>
    </source>
</evidence>
<dbReference type="InterPro" id="IPR050638">
    <property type="entry name" value="AA-Vitamin_Transporters"/>
</dbReference>
<reference evidence="7 8" key="1">
    <citation type="submission" date="2017-01" db="EMBL/GenBank/DDBJ databases">
        <title>Genomic analysis of Xuhuaishuia manganoxidans DY6-4.</title>
        <authorList>
            <person name="Wang X."/>
        </authorList>
    </citation>
    <scope>NUCLEOTIDE SEQUENCE [LARGE SCALE GENOMIC DNA]</scope>
    <source>
        <strain evidence="7 8">DY6-4</strain>
    </source>
</reference>
<dbReference type="STRING" id="1267768.BV394_05825"/>
<sequence length="306" mass="31726">MPALPTLPPTRANWLAIISLGVIWGAAFMGMNLALRGFGPVTVAAGRLGVAALTLLLILWLRGGLGTALPRDGQRRLPYLVAIAILGAALPFFLLSWGQQYVTSGFAGITMAAIALFVLPLAHVFIPGDRLNGRKLLGFALGFAGVVVLIGPAALFAGGGMEKWGALACLGAAFCYASSSIVTRLCPPMDSLALATAQTVLAACLMGPLAWATEGAPATLATPAGLALLLLGIGPTALANLLRVSVVRSAGPSFLALTNYQVPIWSVIFSALFLAEPLPLRLLGALALILAGMAISQRLWRLWSPR</sequence>
<evidence type="ECO:0000256" key="1">
    <source>
        <dbReference type="ARBA" id="ARBA00004141"/>
    </source>
</evidence>
<accession>A0A2M9DEI9</accession>
<accession>A0A1U7DH16</accession>
<dbReference type="EMBL" id="CP019124">
    <property type="protein sequence ID" value="APX89294.1"/>
    <property type="molecule type" value="Genomic_DNA"/>
</dbReference>